<gene>
    <name evidence="3" type="ORF">CC85DRAFT_302688</name>
</gene>
<feature type="compositionally biased region" description="Low complexity" evidence="2">
    <location>
        <begin position="131"/>
        <end position="149"/>
    </location>
</feature>
<evidence type="ECO:0000313" key="4">
    <source>
        <dbReference type="Proteomes" id="UP000053611"/>
    </source>
</evidence>
<keyword evidence="4" id="KW-1185">Reference proteome</keyword>
<feature type="region of interest" description="Disordered" evidence="2">
    <location>
        <begin position="305"/>
        <end position="349"/>
    </location>
</feature>
<evidence type="ECO:0000313" key="3">
    <source>
        <dbReference type="EMBL" id="KLT41963.1"/>
    </source>
</evidence>
<keyword evidence="1" id="KW-0175">Coiled coil</keyword>
<dbReference type="Proteomes" id="UP000053611">
    <property type="component" value="Unassembled WGS sequence"/>
</dbReference>
<name>A0A0J0XLK5_9TREE</name>
<organism evidence="3 4">
    <name type="scientific">Cutaneotrichosporon oleaginosum</name>
    <dbReference type="NCBI Taxonomy" id="879819"/>
    <lineage>
        <taxon>Eukaryota</taxon>
        <taxon>Fungi</taxon>
        <taxon>Dikarya</taxon>
        <taxon>Basidiomycota</taxon>
        <taxon>Agaricomycotina</taxon>
        <taxon>Tremellomycetes</taxon>
        <taxon>Trichosporonales</taxon>
        <taxon>Trichosporonaceae</taxon>
        <taxon>Cutaneotrichosporon</taxon>
    </lineage>
</organism>
<reference evidence="3 4" key="1">
    <citation type="submission" date="2015-03" db="EMBL/GenBank/DDBJ databases">
        <title>Genomics and transcriptomics of the oil-accumulating basidiomycete yeast T. oleaginosus allow insights into substrate utilization and the diverse evolutionary trajectories of mating systems in fungi.</title>
        <authorList>
            <consortium name="DOE Joint Genome Institute"/>
            <person name="Kourist R."/>
            <person name="Kracht O."/>
            <person name="Bracharz F."/>
            <person name="Lipzen A."/>
            <person name="Nolan M."/>
            <person name="Ohm R."/>
            <person name="Grigoriev I."/>
            <person name="Sun S."/>
            <person name="Heitman J."/>
            <person name="Bruck T."/>
            <person name="Nowrousian M."/>
        </authorList>
    </citation>
    <scope>NUCLEOTIDE SEQUENCE [LARGE SCALE GENOMIC DNA]</scope>
    <source>
        <strain evidence="3 4">IBC0246</strain>
    </source>
</reference>
<protein>
    <submittedName>
        <fullName evidence="3">Uncharacterized protein</fullName>
    </submittedName>
</protein>
<feature type="coiled-coil region" evidence="1">
    <location>
        <begin position="177"/>
        <end position="257"/>
    </location>
</feature>
<evidence type="ECO:0000256" key="1">
    <source>
        <dbReference type="SAM" id="Coils"/>
    </source>
</evidence>
<dbReference type="EMBL" id="KQ087210">
    <property type="protein sequence ID" value="KLT41963.1"/>
    <property type="molecule type" value="Genomic_DNA"/>
</dbReference>
<dbReference type="RefSeq" id="XP_018278454.1">
    <property type="nucleotide sequence ID" value="XM_018425407.1"/>
</dbReference>
<feature type="region of interest" description="Disordered" evidence="2">
    <location>
        <begin position="1"/>
        <end position="158"/>
    </location>
</feature>
<feature type="compositionally biased region" description="Low complexity" evidence="2">
    <location>
        <begin position="33"/>
        <end position="51"/>
    </location>
</feature>
<feature type="compositionally biased region" description="Basic residues" evidence="2">
    <location>
        <begin position="317"/>
        <end position="340"/>
    </location>
</feature>
<dbReference type="GeneID" id="28986010"/>
<proteinExistence type="predicted"/>
<evidence type="ECO:0000256" key="2">
    <source>
        <dbReference type="SAM" id="MobiDB-lite"/>
    </source>
</evidence>
<dbReference type="AlphaFoldDB" id="A0A0J0XLK5"/>
<feature type="compositionally biased region" description="Polar residues" evidence="2">
    <location>
        <begin position="106"/>
        <end position="117"/>
    </location>
</feature>
<sequence length="349" mass="38858">MLADDVDMSTPPGSPRRQLRTPFPPTANAYAVAASYHPASSGSSSSSARRMPYPPPTLNISPPTPQTRDIGRSLTRVSVSERPRRRRIDDDDDDDRRRRTPYGSPSLLSVTPTTPLSPISGFEASRPPSPTSSSTSTSTSTSVSAGAPASDHDPETAACHELDCPRGCAPYRLMRMLEAERAARRAATALADQLRAEAAAERAARQDAETRGGRAATNYQWAVQSLEQERARWEHEKAHLLSKIELIEAENRELRERAGLPREVQIRSSRGIVMTSPSDPDGWVRIGAREDPVPVVRRFKSAAEADAFDAENERAQPRRRRSRRLVRRRPWRRRVPRRPRQALTTPTRP</sequence>
<accession>A0A0J0XLK5</accession>
<feature type="compositionally biased region" description="Pro residues" evidence="2">
    <location>
        <begin position="52"/>
        <end position="65"/>
    </location>
</feature>